<protein>
    <submittedName>
        <fullName evidence="3">Uncharacterized protein</fullName>
    </submittedName>
</protein>
<feature type="compositionally biased region" description="Low complexity" evidence="2">
    <location>
        <begin position="44"/>
        <end position="60"/>
    </location>
</feature>
<name>A0A0K2VC47_LEPSM</name>
<dbReference type="EMBL" id="HACA01030401">
    <property type="protein sequence ID" value="CDW47762.1"/>
    <property type="molecule type" value="Transcribed_RNA"/>
</dbReference>
<feature type="compositionally biased region" description="Basic and acidic residues" evidence="2">
    <location>
        <begin position="34"/>
        <end position="43"/>
    </location>
</feature>
<feature type="compositionally biased region" description="Basic and acidic residues" evidence="2">
    <location>
        <begin position="1"/>
        <end position="17"/>
    </location>
</feature>
<feature type="coiled-coil region" evidence="1">
    <location>
        <begin position="379"/>
        <end position="406"/>
    </location>
</feature>
<proteinExistence type="predicted"/>
<reference evidence="3" key="1">
    <citation type="submission" date="2014-05" db="EMBL/GenBank/DDBJ databases">
        <authorList>
            <person name="Chronopoulou M."/>
        </authorList>
    </citation>
    <scope>NUCLEOTIDE SEQUENCE</scope>
    <source>
        <tissue evidence="3">Whole organism</tissue>
    </source>
</reference>
<evidence type="ECO:0000256" key="2">
    <source>
        <dbReference type="SAM" id="MobiDB-lite"/>
    </source>
</evidence>
<feature type="region of interest" description="Disordered" evidence="2">
    <location>
        <begin position="1"/>
        <end position="70"/>
    </location>
</feature>
<accession>A0A0K2VC47</accession>
<organism evidence="3">
    <name type="scientific">Lepeophtheirus salmonis</name>
    <name type="common">Salmon louse</name>
    <name type="synonym">Caligus salmonis</name>
    <dbReference type="NCBI Taxonomy" id="72036"/>
    <lineage>
        <taxon>Eukaryota</taxon>
        <taxon>Metazoa</taxon>
        <taxon>Ecdysozoa</taxon>
        <taxon>Arthropoda</taxon>
        <taxon>Crustacea</taxon>
        <taxon>Multicrustacea</taxon>
        <taxon>Hexanauplia</taxon>
        <taxon>Copepoda</taxon>
        <taxon>Siphonostomatoida</taxon>
        <taxon>Caligidae</taxon>
        <taxon>Lepeophtheirus</taxon>
    </lineage>
</organism>
<evidence type="ECO:0000256" key="1">
    <source>
        <dbReference type="SAM" id="Coils"/>
    </source>
</evidence>
<evidence type="ECO:0000313" key="3">
    <source>
        <dbReference type="EMBL" id="CDW47762.1"/>
    </source>
</evidence>
<keyword evidence="1" id="KW-0175">Coiled coil</keyword>
<sequence>MSSNEEDKSTSESETTVRPKPFSKAPSVPIQDLDTDKKCDPDSRTSYSSTSSASSSSVDSTSDEENDNSLNQYYRKMQVVTDDIAISEIVEKRLDTVEEVTEPLSSGYFQESIGAECSFPKFSIQEEVYSTSEMEVVNSTKSFKELISMEELENQFKNVVLIDKTREKEEDGREPSLSSTSSSPVPCSSNIYLKKKGGGGSFDGCSFDKMSTSFSSKVDSSYSAPEEKFVSIQSPSDIVPNVLKNQIFKLYPSSDEDEDNSFSKELIYRASDDSEYSVEKHEFENDEKNTSTDNIFVDLEERTDVVNTRVELNFFEKFEPMSPIMDNDSGIDGLSRSDSNKPAAIWNKFNKKLKPKISTSPSNILQINKKQPESSNSTIYILNLQIKELQSKLAQVELEKQKIADEAYHRTMLVQKEATRKIESVHKAQEKQADLVHRLEKKLSEFKRSKEDLEVRLLEVSEVSHKTQTKLDDTKECLMVSEGKVNSLKVRKIRTILVYLN</sequence>
<feature type="compositionally biased region" description="Low complexity" evidence="2">
    <location>
        <begin position="175"/>
        <end position="186"/>
    </location>
</feature>
<dbReference type="AlphaFoldDB" id="A0A0K2VC47"/>
<dbReference type="OrthoDB" id="6436679at2759"/>
<feature type="region of interest" description="Disordered" evidence="2">
    <location>
        <begin position="166"/>
        <end position="186"/>
    </location>
</feature>